<dbReference type="EMBL" id="CP021324">
    <property type="protein sequence ID" value="ARS63676.1"/>
    <property type="molecule type" value="Genomic_DNA"/>
</dbReference>
<sequence length="81" mass="9355">MGKANPYVHIPKESFPSWIWYAAECVGLIVIAFLSAVLITDTFEDLTTEQHNYMITGIFASFFLVWYVIIRSLILKKKILK</sequence>
<name>A0A2Z2HLC9_9ARCH</name>
<keyword evidence="1" id="KW-0812">Transmembrane</keyword>
<feature type="transmembrane region" description="Helical" evidence="1">
    <location>
        <begin position="51"/>
        <end position="74"/>
    </location>
</feature>
<protein>
    <submittedName>
        <fullName evidence="2">Uncharacterized protein</fullName>
    </submittedName>
</protein>
<evidence type="ECO:0000313" key="2">
    <source>
        <dbReference type="EMBL" id="ARS63676.1"/>
    </source>
</evidence>
<dbReference type="AlphaFoldDB" id="A0A2Z2HLC9"/>
<feature type="transmembrane region" description="Helical" evidence="1">
    <location>
        <begin position="18"/>
        <end position="39"/>
    </location>
</feature>
<organism evidence="2 3">
    <name type="scientific">Candidatus Nitrosomarinus catalinensis</name>
    <dbReference type="NCBI Taxonomy" id="1898749"/>
    <lineage>
        <taxon>Archaea</taxon>
        <taxon>Nitrososphaerota</taxon>
        <taxon>Nitrososphaeria</taxon>
        <taxon>Nitrosopumilales</taxon>
        <taxon>Nitrosopumilaceae</taxon>
        <taxon>Candidatus Nitrosomarinus</taxon>
    </lineage>
</organism>
<evidence type="ECO:0000313" key="3">
    <source>
        <dbReference type="Proteomes" id="UP000249949"/>
    </source>
</evidence>
<dbReference type="RefSeq" id="WP_086906921.1">
    <property type="nucleotide sequence ID" value="NZ_CP021324.1"/>
</dbReference>
<gene>
    <name evidence="2" type="ORF">NMSP_0041</name>
</gene>
<proteinExistence type="predicted"/>
<accession>A0A2Z2HLC9</accession>
<evidence type="ECO:0000256" key="1">
    <source>
        <dbReference type="SAM" id="Phobius"/>
    </source>
</evidence>
<keyword evidence="1" id="KW-1133">Transmembrane helix</keyword>
<reference evidence="2 3" key="1">
    <citation type="journal article" date="2017" name="Environ. Microbiol.">
        <title>Genome and epigenome of a novel marine Thaumarchaeota strain suggest viral infection, phosphorothioation DNA modification and multiple restriction systems.</title>
        <authorList>
            <person name="Ahlgren N.A."/>
            <person name="Chen Y."/>
            <person name="Needham D.M."/>
            <person name="Parada A.E."/>
            <person name="Sachdeva R."/>
            <person name="Trinh V."/>
            <person name="Chen T."/>
            <person name="Fuhrman J.A."/>
        </authorList>
    </citation>
    <scope>NUCLEOTIDE SEQUENCE [LARGE SCALE GENOMIC DNA]</scope>
    <source>
        <strain evidence="2 3">SPOT01</strain>
    </source>
</reference>
<keyword evidence="3" id="KW-1185">Reference proteome</keyword>
<keyword evidence="1" id="KW-0472">Membrane</keyword>
<dbReference type="OrthoDB" id="6896at2157"/>
<dbReference type="Proteomes" id="UP000249949">
    <property type="component" value="Chromosome"/>
</dbReference>
<dbReference type="KEGG" id="nct:NMSP_0041"/>
<dbReference type="GeneID" id="32900546"/>